<proteinExistence type="predicted"/>
<evidence type="ECO:0000313" key="3">
    <source>
        <dbReference type="Proteomes" id="UP000177614"/>
    </source>
</evidence>
<keyword evidence="1" id="KW-0472">Membrane</keyword>
<comment type="caution">
    <text evidence="2">The sequence shown here is derived from an EMBL/GenBank/DDBJ whole genome shotgun (WGS) entry which is preliminary data.</text>
</comment>
<dbReference type="Proteomes" id="UP000177614">
    <property type="component" value="Unassembled WGS sequence"/>
</dbReference>
<gene>
    <name evidence="2" type="ORF">A2V81_04155</name>
</gene>
<dbReference type="AlphaFoldDB" id="A0A1F4XIK5"/>
<name>A0A1F4XIK5_9BACT</name>
<feature type="transmembrane region" description="Helical" evidence="1">
    <location>
        <begin position="36"/>
        <end position="53"/>
    </location>
</feature>
<dbReference type="EMBL" id="MEWR01000027">
    <property type="protein sequence ID" value="OGC81420.1"/>
    <property type="molecule type" value="Genomic_DNA"/>
</dbReference>
<evidence type="ECO:0000256" key="1">
    <source>
        <dbReference type="SAM" id="Phobius"/>
    </source>
</evidence>
<keyword evidence="1" id="KW-1133">Transmembrane helix</keyword>
<keyword evidence="1" id="KW-0812">Transmembrane</keyword>
<sequence length="204" mass="23691">MRYDFCRFAGQGKDEIILFRAHRHPIRLISRIGQQLFMYLSLTFVVAIIGYVLTRAFNFPSDGALINIFYSFIFLALITTIMAAWSLWYRSLCIITDSRLVKIVPKGFFYSYTRELRLDGIKDTSFSYENFFHGLFNYGKLQVIGGGTFIVKYIPNPRDIHHYLTKLLRIIDAAKASSTKPIFPEFIPRPEWKGKGFKKTMPTS</sequence>
<dbReference type="STRING" id="1817814.A2V81_04155"/>
<reference evidence="2 3" key="1">
    <citation type="journal article" date="2016" name="Nat. Commun.">
        <title>Thousands of microbial genomes shed light on interconnected biogeochemical processes in an aquifer system.</title>
        <authorList>
            <person name="Anantharaman K."/>
            <person name="Brown C.T."/>
            <person name="Hug L.A."/>
            <person name="Sharon I."/>
            <person name="Castelle C.J."/>
            <person name="Probst A.J."/>
            <person name="Thomas B.C."/>
            <person name="Singh A."/>
            <person name="Wilkins M.J."/>
            <person name="Karaoz U."/>
            <person name="Brodie E.L."/>
            <person name="Williams K.H."/>
            <person name="Hubbard S.S."/>
            <person name="Banfield J.F."/>
        </authorList>
    </citation>
    <scope>NUCLEOTIDE SEQUENCE [LARGE SCALE GENOMIC DNA]</scope>
</reference>
<evidence type="ECO:0000313" key="2">
    <source>
        <dbReference type="EMBL" id="OGC81420.1"/>
    </source>
</evidence>
<feature type="transmembrane region" description="Helical" evidence="1">
    <location>
        <begin position="65"/>
        <end position="89"/>
    </location>
</feature>
<protein>
    <recommendedName>
        <fullName evidence="4">DUF304 domain-containing protein</fullName>
    </recommendedName>
</protein>
<accession>A0A1F4XIK5</accession>
<evidence type="ECO:0008006" key="4">
    <source>
        <dbReference type="Google" id="ProtNLM"/>
    </source>
</evidence>
<organism evidence="2 3">
    <name type="scientific">Candidatus Abawacabacteria bacterium RBG_16_42_10</name>
    <dbReference type="NCBI Taxonomy" id="1817814"/>
    <lineage>
        <taxon>Bacteria</taxon>
        <taxon>Candidatus Abawacaibacteriota</taxon>
    </lineage>
</organism>